<accession>A0A3G5AC50</accession>
<dbReference type="Pfam" id="PF08238">
    <property type="entry name" value="Sel1"/>
    <property type="match status" value="3"/>
</dbReference>
<dbReference type="SUPFAM" id="SSF81901">
    <property type="entry name" value="HCP-like"/>
    <property type="match status" value="1"/>
</dbReference>
<dbReference type="InterPro" id="IPR050767">
    <property type="entry name" value="Sel1_AlgK"/>
</dbReference>
<organism evidence="1">
    <name type="scientific">Hyperionvirus sp</name>
    <dbReference type="NCBI Taxonomy" id="2487770"/>
    <lineage>
        <taxon>Viruses</taxon>
        <taxon>Varidnaviria</taxon>
        <taxon>Bamfordvirae</taxon>
        <taxon>Nucleocytoviricota</taxon>
        <taxon>Megaviricetes</taxon>
        <taxon>Imitervirales</taxon>
        <taxon>Mimiviridae</taxon>
        <taxon>Klosneuvirinae</taxon>
    </lineage>
</organism>
<protein>
    <recommendedName>
        <fullName evidence="2">Sel1 repeat family protein</fullName>
    </recommendedName>
</protein>
<sequence length="239" mass="26779">MQYYVVQERYTPVDISNEKLDQLLQATLTGDMDSIQELRNVTNNSEVDSEVAIKIFKFFDQYSSTGDPIAQYFLGKFNIEGYGTTKNMAEGCKLALLSAHAGFPGGSNLLGNCYENGFCLPKNDSEAFKLYFEASSKGFIGAYSNLARAYDQGIGAPPDISKAYHWYKMAILHGDKTGDICTFRDLNCFANRFPQIQHQILHDIILSQKTLSDLQNQVSSQAKQIQNLQTQLSTYTVEI</sequence>
<dbReference type="PANTHER" id="PTHR11102:SF160">
    <property type="entry name" value="ERAD-ASSOCIATED E3 UBIQUITIN-PROTEIN LIGASE COMPONENT HRD3"/>
    <property type="match status" value="1"/>
</dbReference>
<gene>
    <name evidence="1" type="ORF">Hyperionvirus12_48</name>
</gene>
<evidence type="ECO:0008006" key="2">
    <source>
        <dbReference type="Google" id="ProtNLM"/>
    </source>
</evidence>
<dbReference type="InterPro" id="IPR006597">
    <property type="entry name" value="Sel1-like"/>
</dbReference>
<name>A0A3G5AC50_9VIRU</name>
<dbReference type="SMART" id="SM00671">
    <property type="entry name" value="SEL1"/>
    <property type="match status" value="3"/>
</dbReference>
<dbReference type="EMBL" id="MK072394">
    <property type="protein sequence ID" value="AYV83851.1"/>
    <property type="molecule type" value="Genomic_DNA"/>
</dbReference>
<dbReference type="InterPro" id="IPR011990">
    <property type="entry name" value="TPR-like_helical_dom_sf"/>
</dbReference>
<evidence type="ECO:0000313" key="1">
    <source>
        <dbReference type="EMBL" id="AYV83851.1"/>
    </source>
</evidence>
<dbReference type="Gene3D" id="1.25.40.10">
    <property type="entry name" value="Tetratricopeptide repeat domain"/>
    <property type="match status" value="1"/>
</dbReference>
<proteinExistence type="predicted"/>
<reference evidence="1" key="1">
    <citation type="submission" date="2018-10" db="EMBL/GenBank/DDBJ databases">
        <title>Hidden diversity of soil giant viruses.</title>
        <authorList>
            <person name="Schulz F."/>
            <person name="Alteio L."/>
            <person name="Goudeau D."/>
            <person name="Ryan E.M."/>
            <person name="Malmstrom R.R."/>
            <person name="Blanchard J."/>
            <person name="Woyke T."/>
        </authorList>
    </citation>
    <scope>NUCLEOTIDE SEQUENCE</scope>
    <source>
        <strain evidence="1">HYV1</strain>
    </source>
</reference>
<dbReference type="PANTHER" id="PTHR11102">
    <property type="entry name" value="SEL-1-LIKE PROTEIN"/>
    <property type="match status" value="1"/>
</dbReference>